<keyword evidence="11 13" id="KW-0342">GTP-binding</keyword>
<dbReference type="Gene3D" id="3.90.870.10">
    <property type="entry name" value="DHBP synthase"/>
    <property type="match status" value="1"/>
</dbReference>
<feature type="binding site" evidence="13">
    <location>
        <position position="287"/>
    </location>
    <ligand>
        <name>GTP</name>
        <dbReference type="ChEBI" id="CHEBI:37565"/>
    </ligand>
</feature>
<evidence type="ECO:0000313" key="16">
    <source>
        <dbReference type="Proteomes" id="UP001418444"/>
    </source>
</evidence>
<evidence type="ECO:0000256" key="10">
    <source>
        <dbReference type="ARBA" id="ARBA00022833"/>
    </source>
</evidence>
<comment type="similarity">
    <text evidence="13">Belongs to the GTP cyclohydrolase II family.</text>
</comment>
<evidence type="ECO:0000256" key="4">
    <source>
        <dbReference type="ARBA" id="ARBA00004904"/>
    </source>
</evidence>
<dbReference type="RefSeq" id="WP_344781559.1">
    <property type="nucleotide sequence ID" value="NZ_BAAAZW010000003.1"/>
</dbReference>
<feature type="active site" description="Nucleophile" evidence="13">
    <location>
        <position position="346"/>
    </location>
</feature>
<comment type="catalytic activity">
    <reaction evidence="12 13">
        <text>GTP + 4 H2O = 2,5-diamino-6-hydroxy-4-(5-phosphoribosylamino)-pyrimidine + formate + 2 phosphate + 3 H(+)</text>
        <dbReference type="Rhea" id="RHEA:23704"/>
        <dbReference type="ChEBI" id="CHEBI:15377"/>
        <dbReference type="ChEBI" id="CHEBI:15378"/>
        <dbReference type="ChEBI" id="CHEBI:15740"/>
        <dbReference type="ChEBI" id="CHEBI:37565"/>
        <dbReference type="ChEBI" id="CHEBI:43474"/>
        <dbReference type="ChEBI" id="CHEBI:58614"/>
        <dbReference type="EC" id="3.5.4.25"/>
    </reaction>
</comment>
<evidence type="ECO:0000256" key="11">
    <source>
        <dbReference type="ARBA" id="ARBA00023134"/>
    </source>
</evidence>
<evidence type="ECO:0000256" key="3">
    <source>
        <dbReference type="ARBA" id="ARBA00004853"/>
    </source>
</evidence>
<keyword evidence="7 13" id="KW-0479">Metal-binding</keyword>
<dbReference type="HAMAP" id="MF_00179">
    <property type="entry name" value="RibA"/>
    <property type="match status" value="1"/>
</dbReference>
<evidence type="ECO:0000256" key="7">
    <source>
        <dbReference type="ARBA" id="ARBA00022723"/>
    </source>
</evidence>
<feature type="domain" description="GTP cyclohydrolase II" evidence="14">
    <location>
        <begin position="227"/>
        <end position="387"/>
    </location>
</feature>
<dbReference type="InterPro" id="IPR000422">
    <property type="entry name" value="DHBP_synthase_RibB"/>
</dbReference>
<feature type="binding site" evidence="13">
    <location>
        <begin position="310"/>
        <end position="312"/>
    </location>
    <ligand>
        <name>GTP</name>
        <dbReference type="ChEBI" id="CHEBI:37565"/>
    </ligand>
</feature>
<evidence type="ECO:0000256" key="6">
    <source>
        <dbReference type="ARBA" id="ARBA00022619"/>
    </source>
</evidence>
<protein>
    <recommendedName>
        <fullName evidence="13">GTP cyclohydrolase-2</fullName>
        <ecNumber evidence="13">3.5.4.25</ecNumber>
    </recommendedName>
    <alternativeName>
        <fullName evidence="13">GTP cyclohydrolase II</fullName>
    </alternativeName>
</protein>
<keyword evidence="8 13" id="KW-0547">Nucleotide-binding</keyword>
<comment type="function">
    <text evidence="13">Catalyzes the conversion of GTP to 2,5-diamino-6-ribosylamino-4(3H)-pyrimidinone 5'-phosphate (DARP), formate and pyrophosphate.</text>
</comment>
<dbReference type="InterPro" id="IPR032677">
    <property type="entry name" value="GTP_cyclohydro_II"/>
</dbReference>
<dbReference type="Pfam" id="PF00925">
    <property type="entry name" value="GTP_cyclohydro2"/>
    <property type="match status" value="1"/>
</dbReference>
<gene>
    <name evidence="13" type="primary">ribA</name>
    <name evidence="15" type="ORF">GCM10022231_11510</name>
</gene>
<dbReference type="PANTHER" id="PTHR21327:SF18">
    <property type="entry name" value="3,4-DIHYDROXY-2-BUTANONE 4-PHOSPHATE SYNTHASE"/>
    <property type="match status" value="1"/>
</dbReference>
<evidence type="ECO:0000256" key="1">
    <source>
        <dbReference type="ARBA" id="ARBA00000141"/>
    </source>
</evidence>
<proteinExistence type="inferred from homology"/>
<feature type="binding site" evidence="13">
    <location>
        <position position="282"/>
    </location>
    <ligand>
        <name>Zn(2+)</name>
        <dbReference type="ChEBI" id="CHEBI:29105"/>
        <note>catalytic</note>
    </ligand>
</feature>
<comment type="catalytic activity">
    <reaction evidence="1">
        <text>D-ribulose 5-phosphate = (2S)-2-hydroxy-3-oxobutyl phosphate + formate + H(+)</text>
        <dbReference type="Rhea" id="RHEA:18457"/>
        <dbReference type="ChEBI" id="CHEBI:15378"/>
        <dbReference type="ChEBI" id="CHEBI:15740"/>
        <dbReference type="ChEBI" id="CHEBI:58121"/>
        <dbReference type="ChEBI" id="CHEBI:58830"/>
        <dbReference type="EC" id="4.1.99.12"/>
    </reaction>
</comment>
<evidence type="ECO:0000256" key="13">
    <source>
        <dbReference type="HAMAP-Rule" id="MF_00179"/>
    </source>
</evidence>
<dbReference type="CDD" id="cd00641">
    <property type="entry name" value="GTP_cyclohydro2"/>
    <property type="match status" value="1"/>
</dbReference>
<feature type="binding site" evidence="13">
    <location>
        <position position="367"/>
    </location>
    <ligand>
        <name>GTP</name>
        <dbReference type="ChEBI" id="CHEBI:37565"/>
    </ligand>
</feature>
<comment type="similarity">
    <text evidence="5">In the N-terminal section; belongs to the DHBP synthase family.</text>
</comment>
<dbReference type="SUPFAM" id="SSF142695">
    <property type="entry name" value="RibA-like"/>
    <property type="match status" value="1"/>
</dbReference>
<dbReference type="PANTHER" id="PTHR21327">
    <property type="entry name" value="GTP CYCLOHYDROLASE II-RELATED"/>
    <property type="match status" value="1"/>
</dbReference>
<dbReference type="PIRSF" id="PIRSF001259">
    <property type="entry name" value="RibA"/>
    <property type="match status" value="1"/>
</dbReference>
<sequence length="413" mass="44092">MRLASSSSTSARQRVHAALDELRRGRPVVVLDDADRENEADLILPAEFADRDQIAFFLRHTSGFLCVALPADRARDLHLNPMVSDNTDPLGTAFTVSVDAKGTGTGISAEARATTIRALADTAAEAGDFARPGHVLPLRAHPGSLWARRGHTEAALELCRQAGLQPAGLLCEMTSADKTDMLRGADAQRFADDHQLIAVTIAELADVFDPAAPAAPAPSPAVTRGSTALLPTPWGVFDATVFSDPTGVDHLALTWGDPTRSDALVRIHSECLTGEALHSLRCDCGHQLDTALEQIAQTQGGALIYLRGHEGRGIGLKAKISAYQLQDRGHDTVDANLALGLPADARDYQAAGAVLRALGVHSMQLLTNNPDKLRAIGETGFSVTRALPIPAPRNQFNTAYLETKRLRFQHLTG</sequence>
<dbReference type="NCBIfam" id="TIGR00505">
    <property type="entry name" value="ribA"/>
    <property type="match status" value="1"/>
</dbReference>
<dbReference type="InterPro" id="IPR036144">
    <property type="entry name" value="RibA-like_sf"/>
</dbReference>
<dbReference type="EMBL" id="BAAAZW010000003">
    <property type="protein sequence ID" value="GAA3954729.1"/>
    <property type="molecule type" value="Genomic_DNA"/>
</dbReference>
<feature type="binding site" evidence="13">
    <location>
        <begin position="266"/>
        <end position="270"/>
    </location>
    <ligand>
        <name>GTP</name>
        <dbReference type="ChEBI" id="CHEBI:37565"/>
    </ligand>
</feature>
<dbReference type="InterPro" id="IPR000926">
    <property type="entry name" value="RibA"/>
</dbReference>
<dbReference type="NCBIfam" id="NF001591">
    <property type="entry name" value="PRK00393.1"/>
    <property type="match status" value="1"/>
</dbReference>
<feature type="binding site" evidence="13">
    <location>
        <position position="271"/>
    </location>
    <ligand>
        <name>Zn(2+)</name>
        <dbReference type="ChEBI" id="CHEBI:29105"/>
        <note>catalytic</note>
    </ligand>
</feature>
<feature type="binding site" evidence="13">
    <location>
        <position position="332"/>
    </location>
    <ligand>
        <name>GTP</name>
        <dbReference type="ChEBI" id="CHEBI:37565"/>
    </ligand>
</feature>
<dbReference type="Proteomes" id="UP001418444">
    <property type="component" value="Unassembled WGS sequence"/>
</dbReference>
<comment type="caution">
    <text evidence="15">The sequence shown here is derived from an EMBL/GenBank/DDBJ whole genome shotgun (WGS) entry which is preliminary data.</text>
</comment>
<comment type="cofactor">
    <cofactor evidence="13">
        <name>Zn(2+)</name>
        <dbReference type="ChEBI" id="CHEBI:29105"/>
    </cofactor>
    <text evidence="13">Binds 1 zinc ion per subunit.</text>
</comment>
<comment type="pathway">
    <text evidence="4">Cofactor biosynthesis; riboflavin biosynthesis; 2-hydroxy-3-oxobutyl phosphate from D-ribulose 5-phosphate: step 1/1.</text>
</comment>
<evidence type="ECO:0000256" key="2">
    <source>
        <dbReference type="ARBA" id="ARBA00002284"/>
    </source>
</evidence>
<organism evidence="15 16">
    <name type="scientific">Gordonia caeni</name>
    <dbReference type="NCBI Taxonomy" id="1007097"/>
    <lineage>
        <taxon>Bacteria</taxon>
        <taxon>Bacillati</taxon>
        <taxon>Actinomycetota</taxon>
        <taxon>Actinomycetes</taxon>
        <taxon>Mycobacteriales</taxon>
        <taxon>Gordoniaceae</taxon>
        <taxon>Gordonia</taxon>
    </lineage>
</organism>
<evidence type="ECO:0000256" key="8">
    <source>
        <dbReference type="ARBA" id="ARBA00022741"/>
    </source>
</evidence>
<feature type="binding site" evidence="13">
    <location>
        <position position="284"/>
    </location>
    <ligand>
        <name>Zn(2+)</name>
        <dbReference type="ChEBI" id="CHEBI:29105"/>
        <note>catalytic</note>
    </ligand>
</feature>
<dbReference type="EC" id="3.5.4.25" evidence="13"/>
<accession>A0ABP7NV27</accession>
<dbReference type="SUPFAM" id="SSF55821">
    <property type="entry name" value="YrdC/RibB"/>
    <property type="match status" value="1"/>
</dbReference>
<dbReference type="Gene3D" id="3.40.50.10990">
    <property type="entry name" value="GTP cyclohydrolase II"/>
    <property type="match status" value="1"/>
</dbReference>
<evidence type="ECO:0000256" key="12">
    <source>
        <dbReference type="ARBA" id="ARBA00049295"/>
    </source>
</evidence>
<reference evidence="16" key="1">
    <citation type="journal article" date="2019" name="Int. J. Syst. Evol. Microbiol.">
        <title>The Global Catalogue of Microorganisms (GCM) 10K type strain sequencing project: providing services to taxonomists for standard genome sequencing and annotation.</title>
        <authorList>
            <consortium name="The Broad Institute Genomics Platform"/>
            <consortium name="The Broad Institute Genome Sequencing Center for Infectious Disease"/>
            <person name="Wu L."/>
            <person name="Ma J."/>
        </authorList>
    </citation>
    <scope>NUCLEOTIDE SEQUENCE [LARGE SCALE GENOMIC DNA]</scope>
    <source>
        <strain evidence="16">JCM 16923</strain>
    </source>
</reference>
<dbReference type="NCBIfam" id="TIGR00506">
    <property type="entry name" value="ribB"/>
    <property type="match status" value="1"/>
</dbReference>
<keyword evidence="16" id="KW-1185">Reference proteome</keyword>
<dbReference type="Pfam" id="PF00926">
    <property type="entry name" value="DHBP_synthase"/>
    <property type="match status" value="1"/>
</dbReference>
<name>A0ABP7NV27_9ACTN</name>
<feature type="binding site" evidence="13">
    <location>
        <position position="372"/>
    </location>
    <ligand>
        <name>GTP</name>
        <dbReference type="ChEBI" id="CHEBI:37565"/>
    </ligand>
</feature>
<comment type="function">
    <text evidence="2">Catalyzes the conversion of D-ribulose 5-phosphate to formate and 3,4-dihydroxy-2-butanone 4-phosphate.</text>
</comment>
<evidence type="ECO:0000313" key="15">
    <source>
        <dbReference type="EMBL" id="GAA3954729.1"/>
    </source>
</evidence>
<evidence type="ECO:0000256" key="9">
    <source>
        <dbReference type="ARBA" id="ARBA00022801"/>
    </source>
</evidence>
<comment type="pathway">
    <text evidence="3 13">Cofactor biosynthesis; riboflavin biosynthesis; 5-amino-6-(D-ribitylamino)uracil from GTP: step 1/4.</text>
</comment>
<dbReference type="InterPro" id="IPR017945">
    <property type="entry name" value="DHBP_synth_RibB-like_a/b_dom"/>
</dbReference>
<keyword evidence="6 13" id="KW-0686">Riboflavin biosynthesis</keyword>
<feature type="active site" description="Proton acceptor" evidence="13">
    <location>
        <position position="344"/>
    </location>
</feature>
<evidence type="ECO:0000259" key="14">
    <source>
        <dbReference type="Pfam" id="PF00925"/>
    </source>
</evidence>
<evidence type="ECO:0000256" key="5">
    <source>
        <dbReference type="ARBA" id="ARBA00005520"/>
    </source>
</evidence>
<keyword evidence="9 13" id="KW-0378">Hydrolase</keyword>
<keyword evidence="10 13" id="KW-0862">Zinc</keyword>